<protein>
    <submittedName>
        <fullName evidence="1">Uncharacterized protein</fullName>
    </submittedName>
</protein>
<organism evidence="1 2">
    <name type="scientific">Medicago truncatula</name>
    <name type="common">Barrel medic</name>
    <name type="synonym">Medicago tribuloides</name>
    <dbReference type="NCBI Taxonomy" id="3880"/>
    <lineage>
        <taxon>Eukaryota</taxon>
        <taxon>Viridiplantae</taxon>
        <taxon>Streptophyta</taxon>
        <taxon>Embryophyta</taxon>
        <taxon>Tracheophyta</taxon>
        <taxon>Spermatophyta</taxon>
        <taxon>Magnoliopsida</taxon>
        <taxon>eudicotyledons</taxon>
        <taxon>Gunneridae</taxon>
        <taxon>Pentapetalae</taxon>
        <taxon>rosids</taxon>
        <taxon>fabids</taxon>
        <taxon>Fabales</taxon>
        <taxon>Fabaceae</taxon>
        <taxon>Papilionoideae</taxon>
        <taxon>50 kb inversion clade</taxon>
        <taxon>NPAAA clade</taxon>
        <taxon>Hologalegina</taxon>
        <taxon>IRL clade</taxon>
        <taxon>Trifolieae</taxon>
        <taxon>Medicago</taxon>
    </lineage>
</organism>
<evidence type="ECO:0000313" key="2">
    <source>
        <dbReference type="Proteomes" id="UP000265566"/>
    </source>
</evidence>
<evidence type="ECO:0000313" key="1">
    <source>
        <dbReference type="EMBL" id="RHN52370.1"/>
    </source>
</evidence>
<dbReference type="EMBL" id="PSQE01000006">
    <property type="protein sequence ID" value="RHN52370.1"/>
    <property type="molecule type" value="Genomic_DNA"/>
</dbReference>
<comment type="caution">
    <text evidence="1">The sequence shown here is derived from an EMBL/GenBank/DDBJ whole genome shotgun (WGS) entry which is preliminary data.</text>
</comment>
<dbReference type="Gramene" id="rna37035">
    <property type="protein sequence ID" value="RHN52370.1"/>
    <property type="gene ID" value="gene37035"/>
</dbReference>
<reference evidence="2" key="1">
    <citation type="journal article" date="2018" name="Nat. Plants">
        <title>Whole-genome landscape of Medicago truncatula symbiotic genes.</title>
        <authorList>
            <person name="Pecrix Y."/>
            <person name="Staton S.E."/>
            <person name="Sallet E."/>
            <person name="Lelandais-Briere C."/>
            <person name="Moreau S."/>
            <person name="Carrere S."/>
            <person name="Blein T."/>
            <person name="Jardinaud M.F."/>
            <person name="Latrasse D."/>
            <person name="Zouine M."/>
            <person name="Zahm M."/>
            <person name="Kreplak J."/>
            <person name="Mayjonade B."/>
            <person name="Satge C."/>
            <person name="Perez M."/>
            <person name="Cauet S."/>
            <person name="Marande W."/>
            <person name="Chantry-Darmon C."/>
            <person name="Lopez-Roques C."/>
            <person name="Bouchez O."/>
            <person name="Berard A."/>
            <person name="Debelle F."/>
            <person name="Munos S."/>
            <person name="Bendahmane A."/>
            <person name="Berges H."/>
            <person name="Niebel A."/>
            <person name="Buitink J."/>
            <person name="Frugier F."/>
            <person name="Benhamed M."/>
            <person name="Crespi M."/>
            <person name="Gouzy J."/>
            <person name="Gamas P."/>
        </authorList>
    </citation>
    <scope>NUCLEOTIDE SEQUENCE [LARGE SCALE GENOMIC DNA]</scope>
    <source>
        <strain evidence="2">cv. Jemalong A17</strain>
    </source>
</reference>
<dbReference type="AlphaFoldDB" id="A0A396HGA4"/>
<name>A0A396HGA4_MEDTR</name>
<accession>A0A396HGA4</accession>
<dbReference type="Proteomes" id="UP000265566">
    <property type="component" value="Chromosome 6"/>
</dbReference>
<sequence length="104" mass="11999">MDSLTKCSSVSEEVTLGMVSLEISTRLLLTRESTPSLMIIIFQEEAKSHHHSSRPLKNLEFLFQYFLPTMHLLHFVWTNLSTCHSLLRDKGSPRFACFCWCGSY</sequence>
<gene>
    <name evidence="1" type="ORF">MtrunA17_Chr6g0479751</name>
</gene>
<proteinExistence type="predicted"/>